<sequence length="115" mass="13854">MELKEKYELNERFKTFIYADSDENGTITQVECGQRIIPSQDYMHYFRVDRYIADTLWNYKVVLNGRVAELQAIDLEIENTVKERYFSQTKEELEKQKEEMEAKIRQLEEELSNKS</sequence>
<evidence type="ECO:0000313" key="3">
    <source>
        <dbReference type="Proteomes" id="UP000220841"/>
    </source>
</evidence>
<name>A0A2A8HB85_9BACI</name>
<accession>A0A2A8HB85</accession>
<organism evidence="2 3">
    <name type="scientific">Bacillus toyonensis</name>
    <dbReference type="NCBI Taxonomy" id="155322"/>
    <lineage>
        <taxon>Bacteria</taxon>
        <taxon>Bacillati</taxon>
        <taxon>Bacillota</taxon>
        <taxon>Bacilli</taxon>
        <taxon>Bacillales</taxon>
        <taxon>Bacillaceae</taxon>
        <taxon>Bacillus</taxon>
        <taxon>Bacillus cereus group</taxon>
    </lineage>
</organism>
<evidence type="ECO:0000313" key="2">
    <source>
        <dbReference type="EMBL" id="PEQ01705.1"/>
    </source>
</evidence>
<proteinExistence type="predicted"/>
<feature type="coiled-coil region" evidence="1">
    <location>
        <begin position="83"/>
        <end position="113"/>
    </location>
</feature>
<gene>
    <name evidence="2" type="ORF">CN585_20995</name>
</gene>
<evidence type="ECO:0000256" key="1">
    <source>
        <dbReference type="SAM" id="Coils"/>
    </source>
</evidence>
<dbReference type="Proteomes" id="UP000220841">
    <property type="component" value="Unassembled WGS sequence"/>
</dbReference>
<dbReference type="RefSeq" id="WP_098227123.1">
    <property type="nucleotide sequence ID" value="NZ_NUBY01000119.1"/>
</dbReference>
<keyword evidence="1" id="KW-0175">Coiled coil</keyword>
<dbReference type="AlphaFoldDB" id="A0A2A8HB85"/>
<comment type="caution">
    <text evidence="2">The sequence shown here is derived from an EMBL/GenBank/DDBJ whole genome shotgun (WGS) entry which is preliminary data.</text>
</comment>
<reference evidence="2 3" key="1">
    <citation type="submission" date="2017-09" db="EMBL/GenBank/DDBJ databases">
        <title>Large-scale bioinformatics analysis of Bacillus genomes uncovers conserved roles of natural products in bacterial physiology.</title>
        <authorList>
            <consortium name="Agbiome Team Llc"/>
            <person name="Bleich R.M."/>
            <person name="Grubbs K.J."/>
            <person name="Santa Maria K.C."/>
            <person name="Allen S.E."/>
            <person name="Farag S."/>
            <person name="Shank E.A."/>
            <person name="Bowers A."/>
        </authorList>
    </citation>
    <scope>NUCLEOTIDE SEQUENCE [LARGE SCALE GENOMIC DNA]</scope>
    <source>
        <strain evidence="2 3">AFS021349</strain>
    </source>
</reference>
<protein>
    <submittedName>
        <fullName evidence="2">Phosphodiesterase</fullName>
    </submittedName>
</protein>
<dbReference type="EMBL" id="NUBY01000119">
    <property type="protein sequence ID" value="PEQ01705.1"/>
    <property type="molecule type" value="Genomic_DNA"/>
</dbReference>